<evidence type="ECO:0000256" key="1">
    <source>
        <dbReference type="SAM" id="MobiDB-lite"/>
    </source>
</evidence>
<dbReference type="AlphaFoldDB" id="A0A0D8XPH5"/>
<keyword evidence="3" id="KW-1185">Reference proteome</keyword>
<dbReference type="GO" id="GO:0043565">
    <property type="term" value="F:sequence-specific DNA binding"/>
    <property type="evidence" value="ECO:0007669"/>
    <property type="project" value="TreeGrafter"/>
</dbReference>
<dbReference type="PANTHER" id="PTHR15131:SF3">
    <property type="entry name" value="SNRNA-ACTIVATING PROTEIN COMPLEX SUBUNIT 1"/>
    <property type="match status" value="1"/>
</dbReference>
<feature type="region of interest" description="Disordered" evidence="1">
    <location>
        <begin position="327"/>
        <end position="487"/>
    </location>
</feature>
<sequence length="525" mass="59285">MDHRYLGKVSQLYIQRMVVISTPAVNAGIIKDVELLLEAFKEKNSVRLVKFYEVVAEYELCNIYSGRLCVTELLEFAECLLKASFAYVRPIKESRIGPPSSRSLTEQIFGVYATYVLYYLQPIDYVSKIFVTPSDIKDVKHFITSVLLPGRHLDTVACLYKLFADDAFSIAPFVKCYDPVCCRRNDIVNCEEDIIDEDESYKPLEATKSIMEHPILKTMAHVQEEIEKKQKLIPGCPIVVDPENNFLVSINKIYNTMKSKIEALYNGEVVDSDTDEFSNVNEGNSPTVNKIKSPTRMSIKRKAYSSSVSYSRNRRYADPNMLENFPLEESATSADTPSTYTPRKKSKNVRNSRPSTSIAADEITISDDFSNEDSTHGSCSRMKTRKRTELLPGSAKMEKELEKTLNPTSTPVRKRKTTREVVNANTADIDECTVPGVPDTENSPKNTKTRTSQKVDKKKKSAVTSPTRSLGAISSESRDKTKKEKFVPKKPFGRIVDAAFEAEMKRIEDSLEEPEDERVKLLLGS</sequence>
<reference evidence="2 3" key="1">
    <citation type="submission" date="2013-11" db="EMBL/GenBank/DDBJ databases">
        <title>Draft genome of the bovine lungworm Dictyocaulus viviparus.</title>
        <authorList>
            <person name="Mitreva M."/>
        </authorList>
    </citation>
    <scope>NUCLEOTIDE SEQUENCE [LARGE SCALE GENOMIC DNA]</scope>
    <source>
        <strain evidence="2 3">HannoverDv2000</strain>
    </source>
</reference>
<dbReference type="STRING" id="29172.A0A0D8XPH5"/>
<reference evidence="3" key="2">
    <citation type="journal article" date="2016" name="Sci. Rep.">
        <title>Dictyocaulus viviparus genome, variome and transcriptome elucidate lungworm biology and support future intervention.</title>
        <authorList>
            <person name="McNulty S.N."/>
            <person name="Strube C."/>
            <person name="Rosa B.A."/>
            <person name="Martin J.C."/>
            <person name="Tyagi R."/>
            <person name="Choi Y.J."/>
            <person name="Wang Q."/>
            <person name="Hallsworth Pepin K."/>
            <person name="Zhang X."/>
            <person name="Ozersky P."/>
            <person name="Wilson R.K."/>
            <person name="Sternberg P.W."/>
            <person name="Gasser R.B."/>
            <person name="Mitreva M."/>
        </authorList>
    </citation>
    <scope>NUCLEOTIDE SEQUENCE [LARGE SCALE GENOMIC DNA]</scope>
    <source>
        <strain evidence="3">HannoverDv2000</strain>
    </source>
</reference>
<dbReference type="PANTHER" id="PTHR15131">
    <property type="entry name" value="SMALL NUCLEAR RNA ACTIVATING COMPLEX, POLYPEPTIDE 1"/>
    <property type="match status" value="1"/>
</dbReference>
<protein>
    <submittedName>
        <fullName evidence="2">Uncharacterized protein</fullName>
    </submittedName>
</protein>
<dbReference type="InterPro" id="IPR019188">
    <property type="entry name" value="SNAPC1"/>
</dbReference>
<evidence type="ECO:0000313" key="3">
    <source>
        <dbReference type="Proteomes" id="UP000053766"/>
    </source>
</evidence>
<feature type="compositionally biased region" description="Polar residues" evidence="1">
    <location>
        <begin position="330"/>
        <end position="341"/>
    </location>
</feature>
<proteinExistence type="predicted"/>
<organism evidence="2 3">
    <name type="scientific">Dictyocaulus viviparus</name>
    <name type="common">Bovine lungworm</name>
    <dbReference type="NCBI Taxonomy" id="29172"/>
    <lineage>
        <taxon>Eukaryota</taxon>
        <taxon>Metazoa</taxon>
        <taxon>Ecdysozoa</taxon>
        <taxon>Nematoda</taxon>
        <taxon>Chromadorea</taxon>
        <taxon>Rhabditida</taxon>
        <taxon>Rhabditina</taxon>
        <taxon>Rhabditomorpha</taxon>
        <taxon>Strongyloidea</taxon>
        <taxon>Metastrongylidae</taxon>
        <taxon>Dictyocaulus</taxon>
    </lineage>
</organism>
<dbReference type="Pfam" id="PF09808">
    <property type="entry name" value="SNAPC1"/>
    <property type="match status" value="1"/>
</dbReference>
<feature type="compositionally biased region" description="Basic and acidic residues" evidence="1">
    <location>
        <begin position="476"/>
        <end position="487"/>
    </location>
</feature>
<dbReference type="GO" id="GO:0019185">
    <property type="term" value="C:snRNA-activating protein complex"/>
    <property type="evidence" value="ECO:0007669"/>
    <property type="project" value="TreeGrafter"/>
</dbReference>
<name>A0A0D8XPH5_DICVI</name>
<dbReference type="GO" id="GO:0042796">
    <property type="term" value="P:snRNA transcription by RNA polymerase III"/>
    <property type="evidence" value="ECO:0007669"/>
    <property type="project" value="TreeGrafter"/>
</dbReference>
<dbReference type="GO" id="GO:0042795">
    <property type="term" value="P:snRNA transcription by RNA polymerase II"/>
    <property type="evidence" value="ECO:0007669"/>
    <property type="project" value="TreeGrafter"/>
</dbReference>
<accession>A0A0D8XPH5</accession>
<dbReference type="EMBL" id="KN716394">
    <property type="protein sequence ID" value="KJH45662.1"/>
    <property type="molecule type" value="Genomic_DNA"/>
</dbReference>
<feature type="compositionally biased region" description="Polar residues" evidence="1">
    <location>
        <begin position="440"/>
        <end position="452"/>
    </location>
</feature>
<dbReference type="OrthoDB" id="20127at2759"/>
<gene>
    <name evidence="2" type="ORF">DICVIV_08278</name>
</gene>
<evidence type="ECO:0000313" key="2">
    <source>
        <dbReference type="EMBL" id="KJH45662.1"/>
    </source>
</evidence>
<feature type="compositionally biased region" description="Polar residues" evidence="1">
    <location>
        <begin position="462"/>
        <end position="475"/>
    </location>
</feature>
<dbReference type="Proteomes" id="UP000053766">
    <property type="component" value="Unassembled WGS sequence"/>
</dbReference>